<evidence type="ECO:0000313" key="4">
    <source>
        <dbReference type="Proteomes" id="UP000235786"/>
    </source>
</evidence>
<dbReference type="OrthoDB" id="3555331at2759"/>
<feature type="compositionally biased region" description="Polar residues" evidence="2">
    <location>
        <begin position="20"/>
        <end position="32"/>
    </location>
</feature>
<feature type="region of interest" description="Disordered" evidence="2">
    <location>
        <begin position="1"/>
        <end position="62"/>
    </location>
</feature>
<gene>
    <name evidence="3" type="ORF">L207DRAFT_642894</name>
</gene>
<evidence type="ECO:0000313" key="3">
    <source>
        <dbReference type="EMBL" id="PMD28746.1"/>
    </source>
</evidence>
<evidence type="ECO:0000256" key="2">
    <source>
        <dbReference type="SAM" id="MobiDB-lite"/>
    </source>
</evidence>
<dbReference type="EMBL" id="KZ614000">
    <property type="protein sequence ID" value="PMD28746.1"/>
    <property type="molecule type" value="Genomic_DNA"/>
</dbReference>
<keyword evidence="4" id="KW-1185">Reference proteome</keyword>
<protein>
    <submittedName>
        <fullName evidence="3">Uncharacterized protein</fullName>
    </submittedName>
</protein>
<feature type="coiled-coil region" evidence="1">
    <location>
        <begin position="170"/>
        <end position="211"/>
    </location>
</feature>
<reference evidence="3 4" key="1">
    <citation type="submission" date="2016-04" db="EMBL/GenBank/DDBJ databases">
        <title>A degradative enzymes factory behind the ericoid mycorrhizal symbiosis.</title>
        <authorList>
            <consortium name="DOE Joint Genome Institute"/>
            <person name="Martino E."/>
            <person name="Morin E."/>
            <person name="Grelet G."/>
            <person name="Kuo A."/>
            <person name="Kohler A."/>
            <person name="Daghino S."/>
            <person name="Barry K."/>
            <person name="Choi C."/>
            <person name="Cichocki N."/>
            <person name="Clum A."/>
            <person name="Copeland A."/>
            <person name="Hainaut M."/>
            <person name="Haridas S."/>
            <person name="Labutti K."/>
            <person name="Lindquist E."/>
            <person name="Lipzen A."/>
            <person name="Khouja H.-R."/>
            <person name="Murat C."/>
            <person name="Ohm R."/>
            <person name="Olson A."/>
            <person name="Spatafora J."/>
            <person name="Veneault-Fourrey C."/>
            <person name="Henrissat B."/>
            <person name="Grigoriev I."/>
            <person name="Martin F."/>
            <person name="Perotto S."/>
        </authorList>
    </citation>
    <scope>NUCLEOTIDE SEQUENCE [LARGE SCALE GENOMIC DNA]</scope>
    <source>
        <strain evidence="3 4">F</strain>
    </source>
</reference>
<organism evidence="3 4">
    <name type="scientific">Hyaloscypha variabilis (strain UAMH 11265 / GT02V1 / F)</name>
    <name type="common">Meliniomyces variabilis</name>
    <dbReference type="NCBI Taxonomy" id="1149755"/>
    <lineage>
        <taxon>Eukaryota</taxon>
        <taxon>Fungi</taxon>
        <taxon>Dikarya</taxon>
        <taxon>Ascomycota</taxon>
        <taxon>Pezizomycotina</taxon>
        <taxon>Leotiomycetes</taxon>
        <taxon>Helotiales</taxon>
        <taxon>Hyaloscyphaceae</taxon>
        <taxon>Hyaloscypha</taxon>
        <taxon>Hyaloscypha variabilis</taxon>
    </lineage>
</organism>
<dbReference type="Proteomes" id="UP000235786">
    <property type="component" value="Unassembled WGS sequence"/>
</dbReference>
<evidence type="ECO:0000256" key="1">
    <source>
        <dbReference type="SAM" id="Coils"/>
    </source>
</evidence>
<sequence>MTSPTQQETGPLAHEPPLESSITGSTTLTNAATDHVADAPGTTAGAPQDLAQSPTPGREIGLTAVPVEGSNRQDPTSPSNEDPQIGQLRVLKKIFYEILKNASDDRSTLQVETLELLPNIMEGAVQCFARLQGNNGQMQERINLLQMENRMLHETTRRLLIESSHTGDRIKQLSDDKKELYSKCKELEHLTIRLESTIQGLRNEKEGLQIEAVITDYGSMTEADMEGPRKKRSRRETQEDLLWSRICLYYLGFSIDI</sequence>
<proteinExistence type="predicted"/>
<keyword evidence="1" id="KW-0175">Coiled coil</keyword>
<name>A0A2J6QR51_HYAVF</name>
<accession>A0A2J6QR51</accession>
<dbReference type="AlphaFoldDB" id="A0A2J6QR51"/>